<keyword evidence="3" id="KW-1185">Reference proteome</keyword>
<name>A0A9P8Q3M3_WICPI</name>
<sequence>MRWLTLGDGGGGFFQFQLFFFQTFIKVQFFIFQVPAGIFTCQAFFVFEVNILVSLFSGSLSFFLVMVFGMRWLVDVQVFQLTQDGLFEWSCCNDVLTNQLGRLDQTENLVEVLVDQGLLETVFGGVDLQSFHLAGSAQDKDILAVDLGDVLGLVQGLDDPVVTVQQGVLDVVQGGVEQDTGFFPSSTLDSDGFMQGGDQFKLLVDNGDGVLGQQGQVLPIQGPRDVLDVVDLNLRKNLSLLGIVVDNSIVLQQQDTAWTTVNDILDVTVQLDRFGGDVVQVSDF</sequence>
<accession>A0A9P8Q3M3</accession>
<evidence type="ECO:0000313" key="3">
    <source>
        <dbReference type="Proteomes" id="UP000774326"/>
    </source>
</evidence>
<dbReference type="EMBL" id="JAEUBG010003009">
    <property type="protein sequence ID" value="KAH3683653.1"/>
    <property type="molecule type" value="Genomic_DNA"/>
</dbReference>
<evidence type="ECO:0000256" key="1">
    <source>
        <dbReference type="SAM" id="Phobius"/>
    </source>
</evidence>
<dbReference type="AlphaFoldDB" id="A0A9P8Q3M3"/>
<keyword evidence="1" id="KW-1133">Transmembrane helix</keyword>
<reference evidence="2" key="2">
    <citation type="submission" date="2021-01" db="EMBL/GenBank/DDBJ databases">
        <authorList>
            <person name="Schikora-Tamarit M.A."/>
        </authorList>
    </citation>
    <scope>NUCLEOTIDE SEQUENCE</scope>
    <source>
        <strain evidence="2">CBS2887</strain>
    </source>
</reference>
<dbReference type="OrthoDB" id="10668447at2759"/>
<proteinExistence type="predicted"/>
<gene>
    <name evidence="2" type="ORF">WICPIJ_005337</name>
</gene>
<dbReference type="Proteomes" id="UP000774326">
    <property type="component" value="Unassembled WGS sequence"/>
</dbReference>
<evidence type="ECO:0000313" key="2">
    <source>
        <dbReference type="EMBL" id="KAH3683653.1"/>
    </source>
</evidence>
<keyword evidence="1" id="KW-0812">Transmembrane</keyword>
<feature type="transmembrane region" description="Helical" evidence="1">
    <location>
        <begin position="44"/>
        <end position="74"/>
    </location>
</feature>
<reference evidence="2" key="1">
    <citation type="journal article" date="2021" name="Open Biol.">
        <title>Shared evolutionary footprints suggest mitochondrial oxidative damage underlies multiple complex I losses in fungi.</title>
        <authorList>
            <person name="Schikora-Tamarit M.A."/>
            <person name="Marcet-Houben M."/>
            <person name="Nosek J."/>
            <person name="Gabaldon T."/>
        </authorList>
    </citation>
    <scope>NUCLEOTIDE SEQUENCE</scope>
    <source>
        <strain evidence="2">CBS2887</strain>
    </source>
</reference>
<protein>
    <submittedName>
        <fullName evidence="2">Uncharacterized protein</fullName>
    </submittedName>
</protein>
<keyword evidence="1" id="KW-0472">Membrane</keyword>
<comment type="caution">
    <text evidence="2">The sequence shown here is derived from an EMBL/GenBank/DDBJ whole genome shotgun (WGS) entry which is preliminary data.</text>
</comment>
<organism evidence="2 3">
    <name type="scientific">Wickerhamomyces pijperi</name>
    <name type="common">Yeast</name>
    <name type="synonym">Pichia pijperi</name>
    <dbReference type="NCBI Taxonomy" id="599730"/>
    <lineage>
        <taxon>Eukaryota</taxon>
        <taxon>Fungi</taxon>
        <taxon>Dikarya</taxon>
        <taxon>Ascomycota</taxon>
        <taxon>Saccharomycotina</taxon>
        <taxon>Saccharomycetes</taxon>
        <taxon>Phaffomycetales</taxon>
        <taxon>Wickerhamomycetaceae</taxon>
        <taxon>Wickerhamomyces</taxon>
    </lineage>
</organism>
<feature type="transmembrane region" description="Helical" evidence="1">
    <location>
        <begin position="12"/>
        <end position="32"/>
    </location>
</feature>